<dbReference type="EC" id="6.1.1.2" evidence="8"/>
<feature type="binding site" evidence="8">
    <location>
        <position position="144"/>
    </location>
    <ligand>
        <name>L-tryptophan</name>
        <dbReference type="ChEBI" id="CHEBI:57912"/>
    </ligand>
</feature>
<dbReference type="GO" id="GO:0004830">
    <property type="term" value="F:tryptophan-tRNA ligase activity"/>
    <property type="evidence" value="ECO:0007669"/>
    <property type="project" value="UniProtKB-UniRule"/>
</dbReference>
<organism evidence="10 11">
    <name type="scientific">Candidatus Spyradosoma merdigallinarum</name>
    <dbReference type="NCBI Taxonomy" id="2840950"/>
    <lineage>
        <taxon>Bacteria</taxon>
        <taxon>Pseudomonadati</taxon>
        <taxon>Verrucomicrobiota</taxon>
        <taxon>Opitutia</taxon>
        <taxon>Opitutia incertae sedis</taxon>
        <taxon>Candidatus Spyradosoma</taxon>
    </lineage>
</organism>
<evidence type="ECO:0000256" key="9">
    <source>
        <dbReference type="RuleBase" id="RU363036"/>
    </source>
</evidence>
<proteinExistence type="inferred from homology"/>
<comment type="subcellular location">
    <subcellularLocation>
        <location evidence="8">Cytoplasm</location>
    </subcellularLocation>
</comment>
<dbReference type="PANTHER" id="PTHR43766:SF1">
    <property type="entry name" value="TRYPTOPHAN--TRNA LIGASE, MITOCHONDRIAL"/>
    <property type="match status" value="1"/>
</dbReference>
<dbReference type="GO" id="GO:0006436">
    <property type="term" value="P:tryptophanyl-tRNA aminoacylation"/>
    <property type="evidence" value="ECO:0007669"/>
    <property type="project" value="UniProtKB-UniRule"/>
</dbReference>
<dbReference type="SUPFAM" id="SSF52374">
    <property type="entry name" value="Nucleotidylyl transferase"/>
    <property type="match status" value="1"/>
</dbReference>
<dbReference type="GO" id="GO:0005524">
    <property type="term" value="F:ATP binding"/>
    <property type="evidence" value="ECO:0007669"/>
    <property type="project" value="UniProtKB-UniRule"/>
</dbReference>
<dbReference type="CDD" id="cd00806">
    <property type="entry name" value="TrpRS_core"/>
    <property type="match status" value="1"/>
</dbReference>
<feature type="binding site" evidence="8">
    <location>
        <begin position="204"/>
        <end position="208"/>
    </location>
    <ligand>
        <name>ATP</name>
        <dbReference type="ChEBI" id="CHEBI:30616"/>
    </ligand>
</feature>
<dbReference type="PROSITE" id="PS00178">
    <property type="entry name" value="AA_TRNA_LIGASE_I"/>
    <property type="match status" value="1"/>
</dbReference>
<feature type="short sequence motif" description="'HIGH' region" evidence="8">
    <location>
        <begin position="22"/>
        <end position="30"/>
    </location>
</feature>
<dbReference type="InterPro" id="IPR024109">
    <property type="entry name" value="Trp-tRNA-ligase_bac-type"/>
</dbReference>
<name>A0A9D1NIA5_9BACT</name>
<comment type="catalytic activity">
    <reaction evidence="7 8">
        <text>tRNA(Trp) + L-tryptophan + ATP = L-tryptophyl-tRNA(Trp) + AMP + diphosphate + H(+)</text>
        <dbReference type="Rhea" id="RHEA:24080"/>
        <dbReference type="Rhea" id="RHEA-COMP:9671"/>
        <dbReference type="Rhea" id="RHEA-COMP:9705"/>
        <dbReference type="ChEBI" id="CHEBI:15378"/>
        <dbReference type="ChEBI" id="CHEBI:30616"/>
        <dbReference type="ChEBI" id="CHEBI:33019"/>
        <dbReference type="ChEBI" id="CHEBI:57912"/>
        <dbReference type="ChEBI" id="CHEBI:78442"/>
        <dbReference type="ChEBI" id="CHEBI:78535"/>
        <dbReference type="ChEBI" id="CHEBI:456215"/>
        <dbReference type="EC" id="6.1.1.2"/>
    </reaction>
</comment>
<accession>A0A9D1NIA5</accession>
<dbReference type="Pfam" id="PF00579">
    <property type="entry name" value="tRNA-synt_1b"/>
    <property type="match status" value="1"/>
</dbReference>
<dbReference type="NCBIfam" id="TIGR00233">
    <property type="entry name" value="trpS"/>
    <property type="match status" value="1"/>
</dbReference>
<evidence type="ECO:0000256" key="4">
    <source>
        <dbReference type="ARBA" id="ARBA00022840"/>
    </source>
</evidence>
<gene>
    <name evidence="8 10" type="primary">trpS</name>
    <name evidence="10" type="ORF">IAC75_00405</name>
</gene>
<dbReference type="PRINTS" id="PR01039">
    <property type="entry name" value="TRNASYNTHTRP"/>
</dbReference>
<keyword evidence="3 8" id="KW-0547">Nucleotide-binding</keyword>
<dbReference type="Gene3D" id="3.40.50.620">
    <property type="entry name" value="HUPs"/>
    <property type="match status" value="1"/>
</dbReference>
<reference evidence="10" key="1">
    <citation type="submission" date="2020-10" db="EMBL/GenBank/DDBJ databases">
        <authorList>
            <person name="Gilroy R."/>
        </authorList>
    </citation>
    <scope>NUCLEOTIDE SEQUENCE</scope>
    <source>
        <strain evidence="10">10669</strain>
    </source>
</reference>
<keyword evidence="2 8" id="KW-0436">Ligase</keyword>
<evidence type="ECO:0000256" key="3">
    <source>
        <dbReference type="ARBA" id="ARBA00022741"/>
    </source>
</evidence>
<keyword evidence="5 8" id="KW-0648">Protein biosynthesis</keyword>
<keyword evidence="8" id="KW-0963">Cytoplasm</keyword>
<comment type="caution">
    <text evidence="10">The sequence shown here is derived from an EMBL/GenBank/DDBJ whole genome shotgun (WGS) entry which is preliminary data.</text>
</comment>
<comment type="similarity">
    <text evidence="1 8 9">Belongs to the class-I aminoacyl-tRNA synthetase family.</text>
</comment>
<dbReference type="InterPro" id="IPR050203">
    <property type="entry name" value="Trp-tRNA_synthetase"/>
</dbReference>
<feature type="short sequence motif" description="'KMSKS' region" evidence="8">
    <location>
        <begin position="204"/>
        <end position="208"/>
    </location>
</feature>
<feature type="binding site" evidence="8">
    <location>
        <position position="195"/>
    </location>
    <ligand>
        <name>ATP</name>
        <dbReference type="ChEBI" id="CHEBI:30616"/>
    </ligand>
</feature>
<reference evidence="10" key="2">
    <citation type="journal article" date="2021" name="PeerJ">
        <title>Extensive microbial diversity within the chicken gut microbiome revealed by metagenomics and culture.</title>
        <authorList>
            <person name="Gilroy R."/>
            <person name="Ravi A."/>
            <person name="Getino M."/>
            <person name="Pursley I."/>
            <person name="Horton D.L."/>
            <person name="Alikhan N.F."/>
            <person name="Baker D."/>
            <person name="Gharbi K."/>
            <person name="Hall N."/>
            <person name="Watson M."/>
            <person name="Adriaenssens E.M."/>
            <person name="Foster-Nyarko E."/>
            <person name="Jarju S."/>
            <person name="Secka A."/>
            <person name="Antonio M."/>
            <person name="Oren A."/>
            <person name="Chaudhuri R.R."/>
            <person name="La Ragione R."/>
            <person name="Hildebrand F."/>
            <person name="Pallen M.J."/>
        </authorList>
    </citation>
    <scope>NUCLEOTIDE SEQUENCE</scope>
    <source>
        <strain evidence="10">10669</strain>
    </source>
</reference>
<dbReference type="AlphaFoldDB" id="A0A9D1NIA5"/>
<feature type="binding site" evidence="8">
    <location>
        <begin position="156"/>
        <end position="158"/>
    </location>
    <ligand>
        <name>ATP</name>
        <dbReference type="ChEBI" id="CHEBI:30616"/>
    </ligand>
</feature>
<dbReference type="FunFam" id="1.10.240.10:FF:000002">
    <property type="entry name" value="Tryptophan--tRNA ligase"/>
    <property type="match status" value="1"/>
</dbReference>
<evidence type="ECO:0000256" key="6">
    <source>
        <dbReference type="ARBA" id="ARBA00023146"/>
    </source>
</evidence>
<dbReference type="GO" id="GO:0005829">
    <property type="term" value="C:cytosol"/>
    <property type="evidence" value="ECO:0007669"/>
    <property type="project" value="TreeGrafter"/>
</dbReference>
<sequence length="339" mass="36984">MSENQPETAARQKPVVLTGMQPTGRLHLGNYLGAAHNWKKMQDDFVCYFMIANQHAITVPTVPADLRRNTYSCLAQYMACGLDPAKSALFAQSQVIGHTELAWVLSCLCPLGQLERMTQFKDKAKKQISVGAGLLYYPALMAADILLYNAHVVPVGEDQKQHLEITRDLAEKFNATYSPTFNVPEPFIGEAGARIMSLQTPTAKMSKSDPNQAGTVYIIDSNDAIRKKIMSAVTDSEGSIRRDPENKPGVTNLISIYAAAAGTTPEAVEDAFAGKGYGEFKKAVADAVVALLSPIRDRYEELVSQKDHLDAVLKAGAETAQRTANRTLAKVYRKVGFVS</sequence>
<evidence type="ECO:0000313" key="11">
    <source>
        <dbReference type="Proteomes" id="UP000886812"/>
    </source>
</evidence>
<feature type="binding site" evidence="8">
    <location>
        <begin position="29"/>
        <end position="30"/>
    </location>
    <ligand>
        <name>ATP</name>
        <dbReference type="ChEBI" id="CHEBI:30616"/>
    </ligand>
</feature>
<dbReference type="Gene3D" id="1.10.240.10">
    <property type="entry name" value="Tyrosyl-Transfer RNA Synthetase"/>
    <property type="match status" value="1"/>
</dbReference>
<comment type="function">
    <text evidence="8">Catalyzes the attachment of tryptophan to tRNA(Trp).</text>
</comment>
<evidence type="ECO:0000256" key="1">
    <source>
        <dbReference type="ARBA" id="ARBA00005594"/>
    </source>
</evidence>
<dbReference type="InterPro" id="IPR001412">
    <property type="entry name" value="aa-tRNA-synth_I_CS"/>
</dbReference>
<dbReference type="PANTHER" id="PTHR43766">
    <property type="entry name" value="TRYPTOPHAN--TRNA LIGASE, MITOCHONDRIAL"/>
    <property type="match status" value="1"/>
</dbReference>
<evidence type="ECO:0000256" key="8">
    <source>
        <dbReference type="HAMAP-Rule" id="MF_00140"/>
    </source>
</evidence>
<dbReference type="InterPro" id="IPR002305">
    <property type="entry name" value="aa-tRNA-synth_Ic"/>
</dbReference>
<evidence type="ECO:0000256" key="5">
    <source>
        <dbReference type="ARBA" id="ARBA00022917"/>
    </source>
</evidence>
<dbReference type="InterPro" id="IPR002306">
    <property type="entry name" value="Trp-tRNA-ligase"/>
</dbReference>
<evidence type="ECO:0000256" key="7">
    <source>
        <dbReference type="ARBA" id="ARBA00049929"/>
    </source>
</evidence>
<protein>
    <recommendedName>
        <fullName evidence="8">Tryptophan--tRNA ligase</fullName>
        <ecNumber evidence="8">6.1.1.2</ecNumber>
    </recommendedName>
    <alternativeName>
        <fullName evidence="8">Tryptophanyl-tRNA synthetase</fullName>
        <shortName evidence="8">TrpRS</shortName>
    </alternativeName>
</protein>
<comment type="subunit">
    <text evidence="8">Homodimer.</text>
</comment>
<evidence type="ECO:0000313" key="10">
    <source>
        <dbReference type="EMBL" id="HIV03600.1"/>
    </source>
</evidence>
<feature type="binding site" evidence="8">
    <location>
        <begin position="21"/>
        <end position="23"/>
    </location>
    <ligand>
        <name>ATP</name>
        <dbReference type="ChEBI" id="CHEBI:30616"/>
    </ligand>
</feature>
<dbReference type="EMBL" id="DVOG01000016">
    <property type="protein sequence ID" value="HIV03600.1"/>
    <property type="molecule type" value="Genomic_DNA"/>
</dbReference>
<dbReference type="InterPro" id="IPR014729">
    <property type="entry name" value="Rossmann-like_a/b/a_fold"/>
</dbReference>
<keyword evidence="6 8" id="KW-0030">Aminoacyl-tRNA synthetase</keyword>
<dbReference type="Proteomes" id="UP000886812">
    <property type="component" value="Unassembled WGS sequence"/>
</dbReference>
<dbReference type="HAMAP" id="MF_00140_B">
    <property type="entry name" value="Trp_tRNA_synth_B"/>
    <property type="match status" value="1"/>
</dbReference>
<keyword evidence="4 8" id="KW-0067">ATP-binding</keyword>
<evidence type="ECO:0000256" key="2">
    <source>
        <dbReference type="ARBA" id="ARBA00022598"/>
    </source>
</evidence>